<dbReference type="GO" id="GO:0009738">
    <property type="term" value="P:abscisic acid-activated signaling pathway"/>
    <property type="evidence" value="ECO:0007669"/>
    <property type="project" value="UniProtKB-KW"/>
</dbReference>
<dbReference type="FunFam" id="3.30.200.20:FF:000045">
    <property type="entry name" value="Serine/threonine-protein kinase SRK2E"/>
    <property type="match status" value="1"/>
</dbReference>
<comment type="similarity">
    <text evidence="12">Belongs to the protein kinase superfamily.</text>
</comment>
<accession>A0A8T0SUE4</accession>
<keyword evidence="8 11" id="KW-0067">ATP-binding</keyword>
<keyword evidence="5" id="KW-0938">Abscisic acid signaling pathway</keyword>
<evidence type="ECO:0000256" key="12">
    <source>
        <dbReference type="RuleBase" id="RU000304"/>
    </source>
</evidence>
<dbReference type="PROSITE" id="PS00107">
    <property type="entry name" value="PROTEIN_KINASE_ATP"/>
    <property type="match status" value="1"/>
</dbReference>
<dbReference type="PROSITE" id="PS50011">
    <property type="entry name" value="PROTEIN_KINASE_DOM"/>
    <property type="match status" value="1"/>
</dbReference>
<comment type="catalytic activity">
    <reaction evidence="9">
        <text>L-threonyl-[protein] + ATP = O-phospho-L-threonyl-[protein] + ADP + H(+)</text>
        <dbReference type="Rhea" id="RHEA:46608"/>
        <dbReference type="Rhea" id="RHEA-COMP:11060"/>
        <dbReference type="Rhea" id="RHEA-COMP:11605"/>
        <dbReference type="ChEBI" id="CHEBI:15378"/>
        <dbReference type="ChEBI" id="CHEBI:30013"/>
        <dbReference type="ChEBI" id="CHEBI:30616"/>
        <dbReference type="ChEBI" id="CHEBI:61977"/>
        <dbReference type="ChEBI" id="CHEBI:456216"/>
        <dbReference type="EC" id="2.7.11.1"/>
    </reaction>
</comment>
<dbReference type="InterPro" id="IPR008271">
    <property type="entry name" value="Ser/Thr_kinase_AS"/>
</dbReference>
<evidence type="ECO:0000256" key="9">
    <source>
        <dbReference type="ARBA" id="ARBA00047899"/>
    </source>
</evidence>
<dbReference type="Pfam" id="PF00069">
    <property type="entry name" value="Pkinase"/>
    <property type="match status" value="1"/>
</dbReference>
<evidence type="ECO:0000256" key="10">
    <source>
        <dbReference type="ARBA" id="ARBA00048679"/>
    </source>
</evidence>
<feature type="domain" description="Protein kinase" evidence="14">
    <location>
        <begin position="4"/>
        <end position="260"/>
    </location>
</feature>
<dbReference type="Gene3D" id="1.10.510.10">
    <property type="entry name" value="Transferase(Phosphotransferase) domain 1"/>
    <property type="match status" value="1"/>
</dbReference>
<feature type="region of interest" description="Disordered" evidence="13">
    <location>
        <begin position="306"/>
        <end position="360"/>
    </location>
</feature>
<keyword evidence="2 12" id="KW-0723">Serine/threonine-protein kinase</keyword>
<evidence type="ECO:0000256" key="1">
    <source>
        <dbReference type="ARBA" id="ARBA00012513"/>
    </source>
</evidence>
<dbReference type="InterPro" id="IPR000719">
    <property type="entry name" value="Prot_kinase_dom"/>
</dbReference>
<dbReference type="EC" id="2.7.11.1" evidence="1"/>
<proteinExistence type="inferred from homology"/>
<dbReference type="SUPFAM" id="SSF56112">
    <property type="entry name" value="Protein kinase-like (PK-like)"/>
    <property type="match status" value="1"/>
</dbReference>
<dbReference type="PANTHER" id="PTHR24343:SF372">
    <property type="entry name" value="SERINE_THREONINE-PROTEIN KINASE SAPK4"/>
    <property type="match status" value="1"/>
</dbReference>
<evidence type="ECO:0000259" key="14">
    <source>
        <dbReference type="PROSITE" id="PS50011"/>
    </source>
</evidence>
<keyword evidence="3" id="KW-0597">Phosphoprotein</keyword>
<reference evidence="15" key="1">
    <citation type="submission" date="2020-05" db="EMBL/GenBank/DDBJ databases">
        <title>WGS assembly of Panicum virgatum.</title>
        <authorList>
            <person name="Lovell J.T."/>
            <person name="Jenkins J."/>
            <person name="Shu S."/>
            <person name="Juenger T.E."/>
            <person name="Schmutz J."/>
        </authorList>
    </citation>
    <scope>NUCLEOTIDE SEQUENCE</scope>
    <source>
        <strain evidence="15">AP13</strain>
    </source>
</reference>
<evidence type="ECO:0000256" key="3">
    <source>
        <dbReference type="ARBA" id="ARBA00022553"/>
    </source>
</evidence>
<keyword evidence="6 11" id="KW-0547">Nucleotide-binding</keyword>
<evidence type="ECO:0000256" key="11">
    <source>
        <dbReference type="PROSITE-ProRule" id="PRU10141"/>
    </source>
</evidence>
<organism evidence="15 16">
    <name type="scientific">Panicum virgatum</name>
    <name type="common">Blackwell switchgrass</name>
    <dbReference type="NCBI Taxonomy" id="38727"/>
    <lineage>
        <taxon>Eukaryota</taxon>
        <taxon>Viridiplantae</taxon>
        <taxon>Streptophyta</taxon>
        <taxon>Embryophyta</taxon>
        <taxon>Tracheophyta</taxon>
        <taxon>Spermatophyta</taxon>
        <taxon>Magnoliopsida</taxon>
        <taxon>Liliopsida</taxon>
        <taxon>Poales</taxon>
        <taxon>Poaceae</taxon>
        <taxon>PACMAD clade</taxon>
        <taxon>Panicoideae</taxon>
        <taxon>Panicodae</taxon>
        <taxon>Paniceae</taxon>
        <taxon>Panicinae</taxon>
        <taxon>Panicum</taxon>
        <taxon>Panicum sect. Hiantes</taxon>
    </lineage>
</organism>
<feature type="compositionally biased region" description="Basic and acidic residues" evidence="13">
    <location>
        <begin position="340"/>
        <end position="360"/>
    </location>
</feature>
<keyword evidence="4" id="KW-0808">Transferase</keyword>
<evidence type="ECO:0000256" key="5">
    <source>
        <dbReference type="ARBA" id="ARBA00022682"/>
    </source>
</evidence>
<evidence type="ECO:0000256" key="7">
    <source>
        <dbReference type="ARBA" id="ARBA00022777"/>
    </source>
</evidence>
<dbReference type="InterPro" id="IPR017441">
    <property type="entry name" value="Protein_kinase_ATP_BS"/>
</dbReference>
<evidence type="ECO:0000256" key="6">
    <source>
        <dbReference type="ARBA" id="ARBA00022741"/>
    </source>
</evidence>
<evidence type="ECO:0000256" key="2">
    <source>
        <dbReference type="ARBA" id="ARBA00022527"/>
    </source>
</evidence>
<evidence type="ECO:0000313" key="16">
    <source>
        <dbReference type="Proteomes" id="UP000823388"/>
    </source>
</evidence>
<dbReference type="Proteomes" id="UP000823388">
    <property type="component" value="Chromosome 5K"/>
</dbReference>
<evidence type="ECO:0000313" key="15">
    <source>
        <dbReference type="EMBL" id="KAG2602221.1"/>
    </source>
</evidence>
<comment type="caution">
    <text evidence="15">The sequence shown here is derived from an EMBL/GenBank/DDBJ whole genome shotgun (WGS) entry which is preliminary data.</text>
</comment>
<dbReference type="CDD" id="cd14662">
    <property type="entry name" value="STKc_SnRK2"/>
    <property type="match status" value="1"/>
</dbReference>
<feature type="binding site" evidence="11">
    <location>
        <position position="33"/>
    </location>
    <ligand>
        <name>ATP</name>
        <dbReference type="ChEBI" id="CHEBI:30616"/>
    </ligand>
</feature>
<dbReference type="EMBL" id="CM029045">
    <property type="protein sequence ID" value="KAG2602221.1"/>
    <property type="molecule type" value="Genomic_DNA"/>
</dbReference>
<dbReference type="PROSITE" id="PS00108">
    <property type="entry name" value="PROTEIN_KINASE_ST"/>
    <property type="match status" value="1"/>
</dbReference>
<sequence>MEKYEAVRDIGSGNFGVARLMRNRETRELVAVKFIERGHRIDENVYREIINHRSLRHPNIIRFKEVILTPTHLMIVMEFAAGGELFDRICDRGRFSEDEARYFFQQLICGVSYCHYMQICHRDLKLENVLLDGSPAPRLKICDFGYSKSSVLHSRPKSAVGTPAYIAPEVLSHREYDGKLADVWSCGVTLYVMLVGAYPFEDPDDPKNIRKTIQQITQVQYKIPDYVHISTDCKQLLARIFVANPMRRITMMEIKSHPWFLKNLPRELTETAQAMYYKRDNRVPSYSDQTSEEIKKIVQDARIMPKSSRSGYDWSNECSDEEEKEEEHRPEENEEEEDEYDRRVKEVHASGELRMDALHV</sequence>
<evidence type="ECO:0000256" key="8">
    <source>
        <dbReference type="ARBA" id="ARBA00022840"/>
    </source>
</evidence>
<dbReference type="GO" id="GO:0004674">
    <property type="term" value="F:protein serine/threonine kinase activity"/>
    <property type="evidence" value="ECO:0007669"/>
    <property type="project" value="UniProtKB-KW"/>
</dbReference>
<dbReference type="SMART" id="SM00220">
    <property type="entry name" value="S_TKc"/>
    <property type="match status" value="1"/>
</dbReference>
<keyword evidence="7" id="KW-0418">Kinase</keyword>
<protein>
    <recommendedName>
        <fullName evidence="1">non-specific serine/threonine protein kinase</fullName>
        <ecNumber evidence="1">2.7.11.1</ecNumber>
    </recommendedName>
</protein>
<dbReference type="PANTHER" id="PTHR24343">
    <property type="entry name" value="SERINE/THREONINE KINASE"/>
    <property type="match status" value="1"/>
</dbReference>
<dbReference type="InterPro" id="IPR011009">
    <property type="entry name" value="Kinase-like_dom_sf"/>
</dbReference>
<dbReference type="OrthoDB" id="193931at2759"/>
<name>A0A8T0SUE4_PANVG</name>
<evidence type="ECO:0000256" key="13">
    <source>
        <dbReference type="SAM" id="MobiDB-lite"/>
    </source>
</evidence>
<keyword evidence="16" id="KW-1185">Reference proteome</keyword>
<dbReference type="FunFam" id="1.10.510.10:FF:000132">
    <property type="entry name" value="Serine/threonine-protein kinase SRK2A"/>
    <property type="match status" value="1"/>
</dbReference>
<dbReference type="Gene3D" id="3.30.200.20">
    <property type="entry name" value="Phosphorylase Kinase, domain 1"/>
    <property type="match status" value="1"/>
</dbReference>
<comment type="catalytic activity">
    <reaction evidence="10">
        <text>L-seryl-[protein] + ATP = O-phospho-L-seryl-[protein] + ADP + H(+)</text>
        <dbReference type="Rhea" id="RHEA:17989"/>
        <dbReference type="Rhea" id="RHEA-COMP:9863"/>
        <dbReference type="Rhea" id="RHEA-COMP:11604"/>
        <dbReference type="ChEBI" id="CHEBI:15378"/>
        <dbReference type="ChEBI" id="CHEBI:29999"/>
        <dbReference type="ChEBI" id="CHEBI:30616"/>
        <dbReference type="ChEBI" id="CHEBI:83421"/>
        <dbReference type="ChEBI" id="CHEBI:456216"/>
        <dbReference type="EC" id="2.7.11.1"/>
    </reaction>
</comment>
<dbReference type="GO" id="GO:0005524">
    <property type="term" value="F:ATP binding"/>
    <property type="evidence" value="ECO:0007669"/>
    <property type="project" value="UniProtKB-UniRule"/>
</dbReference>
<gene>
    <name evidence="15" type="ORF">PVAP13_5KG661200</name>
</gene>
<evidence type="ECO:0000256" key="4">
    <source>
        <dbReference type="ARBA" id="ARBA00022679"/>
    </source>
</evidence>
<dbReference type="AlphaFoldDB" id="A0A8T0SUE4"/>